<organism evidence="5 6">
    <name type="scientific">Spartinivicinus marinus</name>
    <dbReference type="NCBI Taxonomy" id="2994442"/>
    <lineage>
        <taxon>Bacteria</taxon>
        <taxon>Pseudomonadati</taxon>
        <taxon>Pseudomonadota</taxon>
        <taxon>Gammaproteobacteria</taxon>
        <taxon>Oceanospirillales</taxon>
        <taxon>Zooshikellaceae</taxon>
        <taxon>Spartinivicinus</taxon>
    </lineage>
</organism>
<sequence length="168" mass="18194">MIDKTATIDENAIIGKNCNIWINTQVRENARIGNHCTIGKDVYIDHDVTIGNGCKIQNSASIFYGVTIHDEVFIGPHVCFTNDKVPRAFNQEWQISPTVVLTGASIGANTTIICGITIGEYAMIAAGSVVTHDVAPFSLVIGNPARHIGYVNKAGHRVNCQPCSNDKR</sequence>
<keyword evidence="4" id="KW-0012">Acyltransferase</keyword>
<dbReference type="Proteomes" id="UP000569732">
    <property type="component" value="Unassembled WGS sequence"/>
</dbReference>
<dbReference type="PANTHER" id="PTHR43300:SF4">
    <property type="entry name" value="ACYL-[ACYL-CARRIER-PROTEIN]--UDP-N-ACETYLGLUCOSAMINE O-ACYLTRANSFERASE"/>
    <property type="match status" value="1"/>
</dbReference>
<keyword evidence="6" id="KW-1185">Reference proteome</keyword>
<dbReference type="EMBL" id="JACCKB010000002">
    <property type="protein sequence ID" value="NYZ64866.1"/>
    <property type="molecule type" value="Genomic_DNA"/>
</dbReference>
<dbReference type="AlphaFoldDB" id="A0A853IBU7"/>
<name>A0A853IBU7_9GAMM</name>
<evidence type="ECO:0000313" key="6">
    <source>
        <dbReference type="Proteomes" id="UP000569732"/>
    </source>
</evidence>
<comment type="similarity">
    <text evidence="1">Belongs to the transferase hexapeptide repeat family.</text>
</comment>
<proteinExistence type="inferred from homology"/>
<comment type="caution">
    <text evidence="5">The sequence shown here is derived from an EMBL/GenBank/DDBJ whole genome shotgun (WGS) entry which is preliminary data.</text>
</comment>
<dbReference type="GO" id="GO:0016746">
    <property type="term" value="F:acyltransferase activity"/>
    <property type="evidence" value="ECO:0007669"/>
    <property type="project" value="UniProtKB-KW"/>
</dbReference>
<protein>
    <submittedName>
        <fullName evidence="5">N-acetyltransferase</fullName>
    </submittedName>
</protein>
<dbReference type="PROSITE" id="PS00101">
    <property type="entry name" value="HEXAPEP_TRANSFERASES"/>
    <property type="match status" value="1"/>
</dbReference>
<dbReference type="InterPro" id="IPR001451">
    <property type="entry name" value="Hexapep"/>
</dbReference>
<dbReference type="Gene3D" id="2.160.10.10">
    <property type="entry name" value="Hexapeptide repeat proteins"/>
    <property type="match status" value="1"/>
</dbReference>
<evidence type="ECO:0000256" key="3">
    <source>
        <dbReference type="ARBA" id="ARBA00022737"/>
    </source>
</evidence>
<dbReference type="SUPFAM" id="SSF51161">
    <property type="entry name" value="Trimeric LpxA-like enzymes"/>
    <property type="match status" value="1"/>
</dbReference>
<gene>
    <name evidence="5" type="ORF">H0A36_02530</name>
</gene>
<keyword evidence="3" id="KW-0677">Repeat</keyword>
<accession>A0A853IBU7</accession>
<reference evidence="5 6" key="1">
    <citation type="submission" date="2020-07" db="EMBL/GenBank/DDBJ databases">
        <title>Endozoicomonas sp. nov., isolated from sediment.</title>
        <authorList>
            <person name="Gu T."/>
        </authorList>
    </citation>
    <scope>NUCLEOTIDE SEQUENCE [LARGE SCALE GENOMIC DNA]</scope>
    <source>
        <strain evidence="5 6">SM1973</strain>
    </source>
</reference>
<dbReference type="InterPro" id="IPR011004">
    <property type="entry name" value="Trimer_LpxA-like_sf"/>
</dbReference>
<dbReference type="InterPro" id="IPR018357">
    <property type="entry name" value="Hexapep_transf_CS"/>
</dbReference>
<dbReference type="PANTHER" id="PTHR43300">
    <property type="entry name" value="ACETYLTRANSFERASE"/>
    <property type="match status" value="1"/>
</dbReference>
<evidence type="ECO:0000256" key="4">
    <source>
        <dbReference type="ARBA" id="ARBA00023315"/>
    </source>
</evidence>
<evidence type="ECO:0000256" key="1">
    <source>
        <dbReference type="ARBA" id="ARBA00007274"/>
    </source>
</evidence>
<evidence type="ECO:0000313" key="5">
    <source>
        <dbReference type="EMBL" id="NYZ64866.1"/>
    </source>
</evidence>
<dbReference type="CDD" id="cd03358">
    <property type="entry name" value="LbH_WxcM_N_like"/>
    <property type="match status" value="1"/>
</dbReference>
<evidence type="ECO:0000256" key="2">
    <source>
        <dbReference type="ARBA" id="ARBA00022679"/>
    </source>
</evidence>
<dbReference type="InterPro" id="IPR050179">
    <property type="entry name" value="Trans_hexapeptide_repeat"/>
</dbReference>
<dbReference type="Pfam" id="PF00132">
    <property type="entry name" value="Hexapep"/>
    <property type="match status" value="2"/>
</dbReference>
<keyword evidence="2" id="KW-0808">Transferase</keyword>